<dbReference type="RefSeq" id="WP_189246658.1">
    <property type="nucleotide sequence ID" value="NZ_BMQJ01000005.1"/>
</dbReference>
<organism evidence="1 2">
    <name type="scientific">Streptosporangium pseudovulgare</name>
    <dbReference type="NCBI Taxonomy" id="35765"/>
    <lineage>
        <taxon>Bacteria</taxon>
        <taxon>Bacillati</taxon>
        <taxon>Actinomycetota</taxon>
        <taxon>Actinomycetes</taxon>
        <taxon>Streptosporangiales</taxon>
        <taxon>Streptosporangiaceae</taxon>
        <taxon>Streptosporangium</taxon>
    </lineage>
</organism>
<sequence>MTTIQLRNVPDEVYLTYRGQAMRAQQSLQEYLLSRLVSDAGRPSLEGILDRAAADAVDTFSAEDVIEELDRGRTSRSRRRSPAR</sequence>
<proteinExistence type="predicted"/>
<dbReference type="SUPFAM" id="SSF47598">
    <property type="entry name" value="Ribbon-helix-helix"/>
    <property type="match status" value="1"/>
</dbReference>
<keyword evidence="2" id="KW-1185">Reference proteome</keyword>
<name>A0ABQ2QUQ0_9ACTN</name>
<comment type="caution">
    <text evidence="1">The sequence shown here is derived from an EMBL/GenBank/DDBJ whole genome shotgun (WGS) entry which is preliminary data.</text>
</comment>
<evidence type="ECO:0000313" key="1">
    <source>
        <dbReference type="EMBL" id="GGP94440.1"/>
    </source>
</evidence>
<dbReference type="InterPro" id="IPR010985">
    <property type="entry name" value="Ribbon_hlx_hlx"/>
</dbReference>
<dbReference type="Proteomes" id="UP000611554">
    <property type="component" value="Unassembled WGS sequence"/>
</dbReference>
<protein>
    <recommendedName>
        <fullName evidence="3">Antitoxin</fullName>
    </recommendedName>
</protein>
<dbReference type="EMBL" id="BMQJ01000005">
    <property type="protein sequence ID" value="GGP94440.1"/>
    <property type="molecule type" value="Genomic_DNA"/>
</dbReference>
<evidence type="ECO:0000313" key="2">
    <source>
        <dbReference type="Proteomes" id="UP000611554"/>
    </source>
</evidence>
<gene>
    <name evidence="1" type="ORF">GCM10010140_25260</name>
</gene>
<reference evidence="2" key="1">
    <citation type="journal article" date="2019" name="Int. J. Syst. Evol. Microbiol.">
        <title>The Global Catalogue of Microorganisms (GCM) 10K type strain sequencing project: providing services to taxonomists for standard genome sequencing and annotation.</title>
        <authorList>
            <consortium name="The Broad Institute Genomics Platform"/>
            <consortium name="The Broad Institute Genome Sequencing Center for Infectious Disease"/>
            <person name="Wu L."/>
            <person name="Ma J."/>
        </authorList>
    </citation>
    <scope>NUCLEOTIDE SEQUENCE [LARGE SCALE GENOMIC DNA]</scope>
    <source>
        <strain evidence="2">JCM 3115</strain>
    </source>
</reference>
<evidence type="ECO:0008006" key="3">
    <source>
        <dbReference type="Google" id="ProtNLM"/>
    </source>
</evidence>
<accession>A0ABQ2QUQ0</accession>